<name>A0ABX9P8E5_9GAMM</name>
<protein>
    <submittedName>
        <fullName evidence="2">Uncharacterized protein</fullName>
    </submittedName>
</protein>
<keyword evidence="1" id="KW-0812">Transmembrane</keyword>
<gene>
    <name evidence="2" type="ORF">D5396_02480</name>
</gene>
<keyword evidence="1" id="KW-0472">Membrane</keyword>
<keyword evidence="3" id="KW-1185">Reference proteome</keyword>
<dbReference type="RefSeq" id="WP_112168759.1">
    <property type="nucleotide sequence ID" value="NZ_JBFUVK010000003.1"/>
</dbReference>
<evidence type="ECO:0000256" key="1">
    <source>
        <dbReference type="SAM" id="Phobius"/>
    </source>
</evidence>
<organism evidence="2 3">
    <name type="scientific">Rahnella inusitata</name>
    <dbReference type="NCBI Taxonomy" id="58169"/>
    <lineage>
        <taxon>Bacteria</taxon>
        <taxon>Pseudomonadati</taxon>
        <taxon>Pseudomonadota</taxon>
        <taxon>Gammaproteobacteria</taxon>
        <taxon>Enterobacterales</taxon>
        <taxon>Yersiniaceae</taxon>
        <taxon>Rahnella</taxon>
    </lineage>
</organism>
<feature type="transmembrane region" description="Helical" evidence="1">
    <location>
        <begin position="40"/>
        <end position="68"/>
    </location>
</feature>
<dbReference type="EMBL" id="RAHG01000001">
    <property type="protein sequence ID" value="RJT16005.1"/>
    <property type="molecule type" value="Genomic_DNA"/>
</dbReference>
<evidence type="ECO:0000313" key="3">
    <source>
        <dbReference type="Proteomes" id="UP000284119"/>
    </source>
</evidence>
<evidence type="ECO:0000313" key="2">
    <source>
        <dbReference type="EMBL" id="RJT16005.1"/>
    </source>
</evidence>
<accession>A0ABX9P8E5</accession>
<dbReference type="Proteomes" id="UP000284119">
    <property type="component" value="Unassembled WGS sequence"/>
</dbReference>
<sequence length="90" mass="10561">MTRNTFTSRLTHIFQLQTQYGRLWLRSRFRRLTLPPTLKVVIFAVTGMMVLALTGTLLLLLDLITIVFRMLKRPFPRGNFRQASLIRKPT</sequence>
<keyword evidence="1" id="KW-1133">Transmembrane helix</keyword>
<comment type="caution">
    <text evidence="2">The sequence shown here is derived from an EMBL/GenBank/DDBJ whole genome shotgun (WGS) entry which is preliminary data.</text>
</comment>
<reference evidence="2 3" key="1">
    <citation type="submission" date="2018-09" db="EMBL/GenBank/DDBJ databases">
        <authorList>
            <person name="Le Fleche-Mateos A."/>
        </authorList>
    </citation>
    <scope>NUCLEOTIDE SEQUENCE [LARGE SCALE GENOMIC DNA]</scope>
    <source>
        <strain evidence="2 3">DSM 30078</strain>
    </source>
</reference>
<proteinExistence type="predicted"/>